<organism evidence="5 6">
    <name type="scientific">Methylorubrum extorquens (strain CM4 / NCIMB 13688)</name>
    <name type="common">Methylobacterium extorquens</name>
    <dbReference type="NCBI Taxonomy" id="440085"/>
    <lineage>
        <taxon>Bacteria</taxon>
        <taxon>Pseudomonadati</taxon>
        <taxon>Pseudomonadota</taxon>
        <taxon>Alphaproteobacteria</taxon>
        <taxon>Hyphomicrobiales</taxon>
        <taxon>Methylobacteriaceae</taxon>
        <taxon>Methylorubrum</taxon>
    </lineage>
</organism>
<dbReference type="InterPro" id="IPR018060">
    <property type="entry name" value="HTH_AraC"/>
</dbReference>
<proteinExistence type="predicted"/>
<evidence type="ECO:0000256" key="3">
    <source>
        <dbReference type="ARBA" id="ARBA00023163"/>
    </source>
</evidence>
<dbReference type="Gene3D" id="1.10.10.60">
    <property type="entry name" value="Homeodomain-like"/>
    <property type="match status" value="1"/>
</dbReference>
<sequence>MRPDVQPGDIQDERARRRAWIDAISPIFHATVDEAVTVPPHVLMKNHNLQRCLFGVLRAPRQRIERTPSQISLQAVDHLLIRIYLDGTACVDAGGGDRAVKPGDFTIFDLSQVMRSDTGEIASINLLMPRRSLDRRLGDLSPLHGRVFRQDLTPLTQLMGDHLRSLATCVEAADAWQRDSLSIATVALCNAMLTPEGGDTPYTPDTMLGIAIRQFIDGDLTAYDLDADKLTARFGISRTNLYALFEPDGGVASYIRNRRLARAMRILAGIERGPRQRIASIGYACGFETEKSFSRAFKRRYGVNPSEVDASFGMQAHFEQGATLMSWMKDL</sequence>
<reference evidence="6" key="1">
    <citation type="submission" date="2008-12" db="EMBL/GenBank/DDBJ databases">
        <title>Complete sequence of chromosome of Methylobacterium chloromethanicum CM4.</title>
        <authorList>
            <consortium name="US DOE Joint Genome Institute"/>
            <person name="Lucas S."/>
            <person name="Copeland A."/>
            <person name="Lapidus A."/>
            <person name="Glavina del Rio T."/>
            <person name="Dalin E."/>
            <person name="Tice H."/>
            <person name="Bruce D."/>
            <person name="Goodwin L."/>
            <person name="Pitluck S."/>
            <person name="Chertkov O."/>
            <person name="Brettin T."/>
            <person name="Detter J.C."/>
            <person name="Han C."/>
            <person name="Larimer F."/>
            <person name="Land M."/>
            <person name="Hauser L."/>
            <person name="Kyrpides N."/>
            <person name="Mikhailova N."/>
            <person name="Marx C."/>
            <person name="Richardson P."/>
        </authorList>
    </citation>
    <scope>NUCLEOTIDE SEQUENCE [LARGE SCALE GENOMIC DNA]</scope>
    <source>
        <strain evidence="6">CM4 / NCIMB 13688</strain>
    </source>
</reference>
<evidence type="ECO:0000259" key="4">
    <source>
        <dbReference type="PROSITE" id="PS01124"/>
    </source>
</evidence>
<dbReference type="InterPro" id="IPR009057">
    <property type="entry name" value="Homeodomain-like_sf"/>
</dbReference>
<reference evidence="5 6" key="2">
    <citation type="journal article" date="2012" name="J. Bacteriol.">
        <title>Complete genome sequences of six strains of the genus Methylobacterium.</title>
        <authorList>
            <person name="Marx C.J."/>
            <person name="Bringel F."/>
            <person name="Chistoserdova L."/>
            <person name="Moulin L."/>
            <person name="Farhan Ul Haque M."/>
            <person name="Fleischman D.E."/>
            <person name="Gruffaz C."/>
            <person name="Jourand P."/>
            <person name="Knief C."/>
            <person name="Lee M.C."/>
            <person name="Muller E.E."/>
            <person name="Nadalig T."/>
            <person name="Peyraud R."/>
            <person name="Roselli S."/>
            <person name="Russ L."/>
            <person name="Goodwin L.A."/>
            <person name="Ivanova N."/>
            <person name="Kyrpides N."/>
            <person name="Lajus A."/>
            <person name="Land M.L."/>
            <person name="Medigue C."/>
            <person name="Mikhailova N."/>
            <person name="Nolan M."/>
            <person name="Woyke T."/>
            <person name="Stolyar S."/>
            <person name="Vorholt J.A."/>
            <person name="Vuilleumier S."/>
        </authorList>
    </citation>
    <scope>NUCLEOTIDE SEQUENCE [LARGE SCALE GENOMIC DNA]</scope>
    <source>
        <strain evidence="6">CM4 / NCIMB 13688</strain>
    </source>
</reference>
<evidence type="ECO:0000256" key="1">
    <source>
        <dbReference type="ARBA" id="ARBA00023015"/>
    </source>
</evidence>
<keyword evidence="1" id="KW-0805">Transcription regulation</keyword>
<dbReference type="EMBL" id="CP001298">
    <property type="protein sequence ID" value="ACK81176.1"/>
    <property type="molecule type" value="Genomic_DNA"/>
</dbReference>
<dbReference type="GO" id="GO:0003700">
    <property type="term" value="F:DNA-binding transcription factor activity"/>
    <property type="evidence" value="ECO:0007669"/>
    <property type="project" value="InterPro"/>
</dbReference>
<dbReference type="PROSITE" id="PS01124">
    <property type="entry name" value="HTH_ARAC_FAMILY_2"/>
    <property type="match status" value="1"/>
</dbReference>
<evidence type="ECO:0000313" key="5">
    <source>
        <dbReference type="EMBL" id="ACK81176.1"/>
    </source>
</evidence>
<evidence type="ECO:0000313" key="6">
    <source>
        <dbReference type="Proteomes" id="UP000002385"/>
    </source>
</evidence>
<dbReference type="InterPro" id="IPR035418">
    <property type="entry name" value="AraC-bd_2"/>
</dbReference>
<accession>B7KY13</accession>
<dbReference type="Proteomes" id="UP000002385">
    <property type="component" value="Chromosome"/>
</dbReference>
<dbReference type="InterPro" id="IPR050204">
    <property type="entry name" value="AraC_XylS_family_regulators"/>
</dbReference>
<dbReference type="GO" id="GO:0043565">
    <property type="term" value="F:sequence-specific DNA binding"/>
    <property type="evidence" value="ECO:0007669"/>
    <property type="project" value="InterPro"/>
</dbReference>
<dbReference type="KEGG" id="mch:Mchl_0237"/>
<dbReference type="PROSITE" id="PS00041">
    <property type="entry name" value="HTH_ARAC_FAMILY_1"/>
    <property type="match status" value="1"/>
</dbReference>
<dbReference type="AlphaFoldDB" id="B7KY13"/>
<protein>
    <submittedName>
        <fullName evidence="5">Transcriptional regulator, AraC family</fullName>
    </submittedName>
</protein>
<dbReference type="InterPro" id="IPR018062">
    <property type="entry name" value="HTH_AraC-typ_CS"/>
</dbReference>
<keyword evidence="3" id="KW-0804">Transcription</keyword>
<dbReference type="HOGENOM" id="CLU_049704_0_1_5"/>
<name>B7KY13_METC4</name>
<dbReference type="PANTHER" id="PTHR46796">
    <property type="entry name" value="HTH-TYPE TRANSCRIPTIONAL ACTIVATOR RHAS-RELATED"/>
    <property type="match status" value="1"/>
</dbReference>
<dbReference type="Pfam" id="PF14525">
    <property type="entry name" value="AraC_binding_2"/>
    <property type="match status" value="1"/>
</dbReference>
<dbReference type="SMART" id="SM00342">
    <property type="entry name" value="HTH_ARAC"/>
    <property type="match status" value="1"/>
</dbReference>
<gene>
    <name evidence="5" type="ordered locus">Mchl_0237</name>
</gene>
<keyword evidence="2" id="KW-0238">DNA-binding</keyword>
<dbReference type="SUPFAM" id="SSF46689">
    <property type="entry name" value="Homeodomain-like"/>
    <property type="match status" value="1"/>
</dbReference>
<dbReference type="PANTHER" id="PTHR46796:SF6">
    <property type="entry name" value="ARAC SUBFAMILY"/>
    <property type="match status" value="1"/>
</dbReference>
<evidence type="ECO:0000256" key="2">
    <source>
        <dbReference type="ARBA" id="ARBA00023125"/>
    </source>
</evidence>
<dbReference type="Pfam" id="PF12833">
    <property type="entry name" value="HTH_18"/>
    <property type="match status" value="1"/>
</dbReference>
<feature type="domain" description="HTH araC/xylS-type" evidence="4">
    <location>
        <begin position="210"/>
        <end position="311"/>
    </location>
</feature>